<dbReference type="PANTHER" id="PTHR34821">
    <property type="entry name" value="INNER MEMBRANE PROTEIN YDCZ"/>
    <property type="match status" value="1"/>
</dbReference>
<evidence type="ECO:0000256" key="1">
    <source>
        <dbReference type="SAM" id="Phobius"/>
    </source>
</evidence>
<name>A0ABU1RU19_9GAMM</name>
<dbReference type="Pfam" id="PF04657">
    <property type="entry name" value="DMT_YdcZ"/>
    <property type="match status" value="1"/>
</dbReference>
<evidence type="ECO:0000313" key="3">
    <source>
        <dbReference type="Proteomes" id="UP001254759"/>
    </source>
</evidence>
<protein>
    <submittedName>
        <fullName evidence="2">Transporter family-2 protein</fullName>
    </submittedName>
</protein>
<feature type="transmembrane region" description="Helical" evidence="1">
    <location>
        <begin position="95"/>
        <end position="116"/>
    </location>
</feature>
<keyword evidence="1" id="KW-0812">Transmembrane</keyword>
<proteinExistence type="predicted"/>
<sequence>MNATSGLALAVFIGMLLPLQALINAALGRQTFGPLFAALMSFAVGTIVLAVWWTASRPTFEAAALAKVPWWAWTGGAIGAVYVAAATLLVPRMGAAALICAVVFGQVVGSLLLDHFGVLHTRTPIDPLRVVGALLVVAGALLVVKPWQSAA</sequence>
<keyword evidence="1" id="KW-1133">Transmembrane helix</keyword>
<dbReference type="InterPro" id="IPR006750">
    <property type="entry name" value="YdcZ"/>
</dbReference>
<feature type="transmembrane region" description="Helical" evidence="1">
    <location>
        <begin position="68"/>
        <end position="89"/>
    </location>
</feature>
<organism evidence="2 3">
    <name type="scientific">Pseudoxanthomonas sacheonensis</name>
    <dbReference type="NCBI Taxonomy" id="443615"/>
    <lineage>
        <taxon>Bacteria</taxon>
        <taxon>Pseudomonadati</taxon>
        <taxon>Pseudomonadota</taxon>
        <taxon>Gammaproteobacteria</taxon>
        <taxon>Lysobacterales</taxon>
        <taxon>Lysobacteraceae</taxon>
        <taxon>Pseudoxanthomonas</taxon>
    </lineage>
</organism>
<dbReference type="Proteomes" id="UP001254759">
    <property type="component" value="Unassembled WGS sequence"/>
</dbReference>
<feature type="transmembrane region" description="Helical" evidence="1">
    <location>
        <begin position="128"/>
        <end position="147"/>
    </location>
</feature>
<keyword evidence="3" id="KW-1185">Reference proteome</keyword>
<keyword evidence="1" id="KW-0472">Membrane</keyword>
<dbReference type="RefSeq" id="WP_310092159.1">
    <property type="nucleotide sequence ID" value="NZ_JAVDTT010000002.1"/>
</dbReference>
<feature type="transmembrane region" description="Helical" evidence="1">
    <location>
        <begin position="35"/>
        <end position="56"/>
    </location>
</feature>
<dbReference type="PANTHER" id="PTHR34821:SF2">
    <property type="entry name" value="INNER MEMBRANE PROTEIN YDCZ"/>
    <property type="match status" value="1"/>
</dbReference>
<accession>A0ABU1RU19</accession>
<reference evidence="2 3" key="1">
    <citation type="submission" date="2023-07" db="EMBL/GenBank/DDBJ databases">
        <title>Sorghum-associated microbial communities from plants grown in Nebraska, USA.</title>
        <authorList>
            <person name="Schachtman D."/>
        </authorList>
    </citation>
    <scope>NUCLEOTIDE SEQUENCE [LARGE SCALE GENOMIC DNA]</scope>
    <source>
        <strain evidence="2 3">BE107</strain>
    </source>
</reference>
<dbReference type="EMBL" id="JAVDTT010000002">
    <property type="protein sequence ID" value="MDR6841415.1"/>
    <property type="molecule type" value="Genomic_DNA"/>
</dbReference>
<gene>
    <name evidence="2" type="ORF">J2W94_001700</name>
</gene>
<comment type="caution">
    <text evidence="2">The sequence shown here is derived from an EMBL/GenBank/DDBJ whole genome shotgun (WGS) entry which is preliminary data.</text>
</comment>
<evidence type="ECO:0000313" key="2">
    <source>
        <dbReference type="EMBL" id="MDR6841415.1"/>
    </source>
</evidence>